<evidence type="ECO:0000313" key="1">
    <source>
        <dbReference type="EMBL" id="KAI0088199.1"/>
    </source>
</evidence>
<dbReference type="Proteomes" id="UP001055072">
    <property type="component" value="Unassembled WGS sequence"/>
</dbReference>
<gene>
    <name evidence="1" type="ORF">BDY19DRAFT_994121</name>
</gene>
<accession>A0ACB8U204</accession>
<organism evidence="1 2">
    <name type="scientific">Irpex rosettiformis</name>
    <dbReference type="NCBI Taxonomy" id="378272"/>
    <lineage>
        <taxon>Eukaryota</taxon>
        <taxon>Fungi</taxon>
        <taxon>Dikarya</taxon>
        <taxon>Basidiomycota</taxon>
        <taxon>Agaricomycotina</taxon>
        <taxon>Agaricomycetes</taxon>
        <taxon>Polyporales</taxon>
        <taxon>Irpicaceae</taxon>
        <taxon>Irpex</taxon>
    </lineage>
</organism>
<dbReference type="EMBL" id="MU274914">
    <property type="protein sequence ID" value="KAI0088199.1"/>
    <property type="molecule type" value="Genomic_DNA"/>
</dbReference>
<evidence type="ECO:0000313" key="2">
    <source>
        <dbReference type="Proteomes" id="UP001055072"/>
    </source>
</evidence>
<keyword evidence="2" id="KW-1185">Reference proteome</keyword>
<proteinExistence type="predicted"/>
<name>A0ACB8U204_9APHY</name>
<protein>
    <submittedName>
        <fullName evidence="1">Uncharacterized protein</fullName>
    </submittedName>
</protein>
<comment type="caution">
    <text evidence="1">The sequence shown here is derived from an EMBL/GenBank/DDBJ whole genome shotgun (WGS) entry which is preliminary data.</text>
</comment>
<sequence length="470" mass="54440">MTSAAARIPPELYSNILVFVGPYDILSTPSRSREKKEAKQLLSACSLTCFYWATQCRERIFRFLILRSLEDIRTLRSFTSSPLPRLPSILAQVRYLTAEWKLAQGQPWIHNLYIFLQSQHIRLGDEHGIEEREEGFYVFLTLHLFGPLSETPGRRRDDIRHILSRGLPRTMPPQFRRCHSLIMEDFQMNDYSEFSRLVQAMSFIPTQFHHSTRLRFRNIKFRGSQSPDPSFTFFSPWPVCVLIDVEDCSDPNILVWGSLTQLNTRFGRPEWARDLYLSQEDNQIILAIINILLQVPSPVENGKFLRFVRAGRDGSDRNPAVQLFIDVVDAFTAHGFSRDHERLSPKFCIKATARDPGSNEYYISRVSIVMVALDVVAPDEFQARCLVYDWVAIGEALQRLQEPISVDLDFYLHAHILHFFQSQSIKDTFRRSESELSVYLYDDEVAKWRIIEDPVSLLHPSGTQEESEAS</sequence>
<reference evidence="1" key="1">
    <citation type="journal article" date="2021" name="Environ. Microbiol.">
        <title>Gene family expansions and transcriptome signatures uncover fungal adaptations to wood decay.</title>
        <authorList>
            <person name="Hage H."/>
            <person name="Miyauchi S."/>
            <person name="Viragh M."/>
            <person name="Drula E."/>
            <person name="Min B."/>
            <person name="Chaduli D."/>
            <person name="Navarro D."/>
            <person name="Favel A."/>
            <person name="Norest M."/>
            <person name="Lesage-Meessen L."/>
            <person name="Balint B."/>
            <person name="Merenyi Z."/>
            <person name="de Eugenio L."/>
            <person name="Morin E."/>
            <person name="Martinez A.T."/>
            <person name="Baldrian P."/>
            <person name="Stursova M."/>
            <person name="Martinez M.J."/>
            <person name="Novotny C."/>
            <person name="Magnuson J.K."/>
            <person name="Spatafora J.W."/>
            <person name="Maurice S."/>
            <person name="Pangilinan J."/>
            <person name="Andreopoulos W."/>
            <person name="LaButti K."/>
            <person name="Hundley H."/>
            <person name="Na H."/>
            <person name="Kuo A."/>
            <person name="Barry K."/>
            <person name="Lipzen A."/>
            <person name="Henrissat B."/>
            <person name="Riley R."/>
            <person name="Ahrendt S."/>
            <person name="Nagy L.G."/>
            <person name="Grigoriev I.V."/>
            <person name="Martin F."/>
            <person name="Rosso M.N."/>
        </authorList>
    </citation>
    <scope>NUCLEOTIDE SEQUENCE</scope>
    <source>
        <strain evidence="1">CBS 384.51</strain>
    </source>
</reference>